<dbReference type="AlphaFoldDB" id="A0A2C9DYJ5"/>
<evidence type="ECO:0000313" key="2">
    <source>
        <dbReference type="Proteomes" id="UP000002162"/>
    </source>
</evidence>
<accession>A0A2C9DYJ5</accession>
<evidence type="ECO:0000313" key="1">
    <source>
        <dbReference type="EMBL" id="ACA32996.1"/>
    </source>
</evidence>
<dbReference type="GeneID" id="29672423"/>
<dbReference type="KEGG" id="upa:UPA3_0352"/>
<reference evidence="1 2" key="1">
    <citation type="submission" date="2008-02" db="EMBL/GenBank/DDBJ databases">
        <title>Genome sequence of Ureaplasma parvum serovar 3.</title>
        <authorList>
            <person name="Methe B.A."/>
            <person name="Glass J."/>
            <person name="Waites K."/>
            <person name="Shrivastava S."/>
        </authorList>
    </citation>
    <scope>NUCLEOTIDE SEQUENCE [LARGE SCALE GENOMIC DNA]</scope>
    <source>
        <strain evidence="2">ATCC 27815 / 27 / NCTC 11736</strain>
    </source>
</reference>
<dbReference type="HOGENOM" id="CLU_629943_0_0_14"/>
<name>A0A2C9DYJ5_UREP2</name>
<dbReference type="RefSeq" id="WP_010891736.1">
    <property type="nucleotide sequence ID" value="NC_010503.1"/>
</dbReference>
<organism evidence="1 2">
    <name type="scientific">Ureaplasma parvum serovar 3 (strain ATCC 27815 / 27 / NCTC 11736)</name>
    <dbReference type="NCBI Taxonomy" id="505682"/>
    <lineage>
        <taxon>Bacteria</taxon>
        <taxon>Bacillati</taxon>
        <taxon>Mycoplasmatota</taxon>
        <taxon>Mycoplasmoidales</taxon>
        <taxon>Mycoplasmoidaceae</taxon>
        <taxon>Ureaplasma</taxon>
    </lineage>
</organism>
<dbReference type="EMBL" id="CP000942">
    <property type="protein sequence ID" value="ACA32996.1"/>
    <property type="molecule type" value="Genomic_DNA"/>
</dbReference>
<proteinExistence type="predicted"/>
<dbReference type="Proteomes" id="UP000002162">
    <property type="component" value="Chromosome"/>
</dbReference>
<protein>
    <submittedName>
        <fullName evidence="1">Uncharacterized protein</fullName>
    </submittedName>
</protein>
<gene>
    <name evidence="1" type="ordered locus">UPA3_0352</name>
</gene>
<sequence length="435" mass="51434">MNKTNQIVDLLTNKQNNSIQRRDNLVFVKNEQEFKDILDSTISLSNVYDPLLGNGCEQEKIKELTILNNSVDISKIEEYTKTLESKVDDLYNNVSNQLIQDYQKNENTSANNIIMKNEELLNSHLKEVEKICEQLIDEWKIEILGEVNFKFQQQLIEIDQKQEHKLKVKSLINEDSFLTKRQVKNKNKILTEFEKHRSQITQNYLNKRSDILKKEYDELLKDDKLFELSSGDNWNNFKKITLFISNEIGIINDLEDLLNHQELIRTRNYTKRAILNQHHINGHFKDEKKYLKSLYDLRVKFMYGLGSEIVILKFLIEHYKKLNSLRLRLETLNHPLSNYAVYFDILNRIEKQTQLLAKIETLKYDNYDFNADVILDDLESNITKINEIKHNSNVLNKTKVIKTIIEPKYELELISKDDKVDGVKVYVNDQEILSK</sequence>